<dbReference type="InterPro" id="IPR047347">
    <property type="entry name" value="YvaQ-like_sensor"/>
</dbReference>
<accession>A0A5B8RXI8</accession>
<evidence type="ECO:0000259" key="7">
    <source>
        <dbReference type="PROSITE" id="PS50111"/>
    </source>
</evidence>
<feature type="domain" description="Methyl-accepting transducer" evidence="7">
    <location>
        <begin position="269"/>
        <end position="498"/>
    </location>
</feature>
<evidence type="ECO:0000256" key="1">
    <source>
        <dbReference type="ARBA" id="ARBA00004370"/>
    </source>
</evidence>
<evidence type="ECO:0000313" key="10">
    <source>
        <dbReference type="Proteomes" id="UP000321199"/>
    </source>
</evidence>
<keyword evidence="4" id="KW-0807">Transducer</keyword>
<dbReference type="GO" id="GO:0006935">
    <property type="term" value="P:chemotaxis"/>
    <property type="evidence" value="ECO:0007669"/>
    <property type="project" value="InterPro"/>
</dbReference>
<evidence type="ECO:0000256" key="6">
    <source>
        <dbReference type="SAM" id="Phobius"/>
    </source>
</evidence>
<evidence type="ECO:0000256" key="4">
    <source>
        <dbReference type="PROSITE-ProRule" id="PRU00284"/>
    </source>
</evidence>
<dbReference type="CDD" id="cd06225">
    <property type="entry name" value="HAMP"/>
    <property type="match status" value="1"/>
</dbReference>
<evidence type="ECO:0000313" key="9">
    <source>
        <dbReference type="EMBL" id="QEA13338.1"/>
    </source>
</evidence>
<feature type="compositionally biased region" description="Basic and acidic residues" evidence="5">
    <location>
        <begin position="556"/>
        <end position="567"/>
    </location>
</feature>
<dbReference type="OrthoDB" id="9763018at2"/>
<dbReference type="PANTHER" id="PTHR43531:SF14">
    <property type="entry name" value="METHYL-ACCEPTING CHEMOTAXIS PROTEIN I-RELATED"/>
    <property type="match status" value="1"/>
</dbReference>
<keyword evidence="6" id="KW-0812">Transmembrane</keyword>
<dbReference type="GO" id="GO:0007165">
    <property type="term" value="P:signal transduction"/>
    <property type="evidence" value="ECO:0007669"/>
    <property type="project" value="UniProtKB-KW"/>
</dbReference>
<feature type="domain" description="HAMP" evidence="8">
    <location>
        <begin position="212"/>
        <end position="264"/>
    </location>
</feature>
<dbReference type="Pfam" id="PF12729">
    <property type="entry name" value="4HB_MCP_1"/>
    <property type="match status" value="1"/>
</dbReference>
<dbReference type="RefSeq" id="WP_146912930.1">
    <property type="nucleotide sequence ID" value="NZ_CP042344.1"/>
</dbReference>
<dbReference type="Pfam" id="PF00672">
    <property type="entry name" value="HAMP"/>
    <property type="match status" value="1"/>
</dbReference>
<dbReference type="InterPro" id="IPR024478">
    <property type="entry name" value="HlyB_4HB_MCP"/>
</dbReference>
<dbReference type="InterPro" id="IPR004089">
    <property type="entry name" value="MCPsignal_dom"/>
</dbReference>
<dbReference type="PRINTS" id="PR00260">
    <property type="entry name" value="CHEMTRNSDUCR"/>
</dbReference>
<sequence>MSIQHLKIRTRLILAFGLMAALILAIGAAALLKSQQLLGEFGTVVRDQYPKITQVHQIKAAVAASEVALANMLTYRMPDAVKAQAETLQSTRREIARLFGELERSIASSDGKAALQDGQAARAQVLGLQDKFLEAMDMGLSGDAATLLEKEMPGPLGAYKQAIDKLLDFQGGLMDRSIAQADASVQAMQWIVALASLAAIAIGLLLAWSIIRSITQPLHEAVVLAGAVAGGDLTRRIHAPGQSETAQLLQALQRMQDGLVRVVAHVRRDSEGVATASAEIAQGNQDLSARTESQASALEQTAASMEELHSTVRQNADNALQANQLAQNASEVARRGGGVVADVVRTMKQINDSSGKIASIIQVIDSIAFQTNILALNAAVEAARAGEQGRGFAVVASEVRSLAGRSAAAAREIKQLIDASVEQVEAGSTLVDRAGRTMDEVVQAIERVTGIMGEISAASSEQSQGVAQVGEAVAQMDQATQQNAALVEQMAAAASSLNTQARDLVGAVATFRLSEAPGVRPAGAAGTAQFLPVAGPQPGATPARLHAGDRAAAPARKAEATGKDGARRPGAGKTAPRLPAAGSGGGDQDWESF</sequence>
<keyword evidence="2" id="KW-0488">Methylation</keyword>
<dbReference type="FunFam" id="1.10.287.950:FF:000001">
    <property type="entry name" value="Methyl-accepting chemotaxis sensory transducer"/>
    <property type="match status" value="1"/>
</dbReference>
<evidence type="ECO:0000259" key="8">
    <source>
        <dbReference type="PROSITE" id="PS50885"/>
    </source>
</evidence>
<protein>
    <submittedName>
        <fullName evidence="9">HAMP domain-containing protein</fullName>
    </submittedName>
</protein>
<dbReference type="InterPro" id="IPR003660">
    <property type="entry name" value="HAMP_dom"/>
</dbReference>
<dbReference type="GO" id="GO:0004888">
    <property type="term" value="F:transmembrane signaling receptor activity"/>
    <property type="evidence" value="ECO:0007669"/>
    <property type="project" value="InterPro"/>
</dbReference>
<dbReference type="SMART" id="SM00304">
    <property type="entry name" value="HAMP"/>
    <property type="match status" value="1"/>
</dbReference>
<evidence type="ECO:0000256" key="5">
    <source>
        <dbReference type="SAM" id="MobiDB-lite"/>
    </source>
</evidence>
<keyword evidence="10" id="KW-1185">Reference proteome</keyword>
<evidence type="ECO:0000256" key="2">
    <source>
        <dbReference type="ARBA" id="ARBA00022481"/>
    </source>
</evidence>
<dbReference type="InterPro" id="IPR004090">
    <property type="entry name" value="Chemotax_Me-accpt_rcpt"/>
</dbReference>
<proteinExistence type="inferred from homology"/>
<dbReference type="SUPFAM" id="SSF58104">
    <property type="entry name" value="Methyl-accepting chemotaxis protein (MCP) signaling domain"/>
    <property type="match status" value="1"/>
</dbReference>
<dbReference type="AlphaFoldDB" id="A0A5B8RXI8"/>
<dbReference type="GO" id="GO:0005886">
    <property type="term" value="C:plasma membrane"/>
    <property type="evidence" value="ECO:0007669"/>
    <property type="project" value="TreeGrafter"/>
</dbReference>
<gene>
    <name evidence="9" type="ORF">FOZ74_10015</name>
</gene>
<dbReference type="InterPro" id="IPR051310">
    <property type="entry name" value="MCP_chemotaxis"/>
</dbReference>
<dbReference type="PANTHER" id="PTHR43531">
    <property type="entry name" value="PROTEIN ICFG"/>
    <property type="match status" value="1"/>
</dbReference>
<dbReference type="KEGG" id="cof:FOZ74_10015"/>
<keyword evidence="6" id="KW-0472">Membrane</keyword>
<organism evidence="9 10">
    <name type="scientific">Comamonas flocculans</name>
    <dbReference type="NCBI Taxonomy" id="2597701"/>
    <lineage>
        <taxon>Bacteria</taxon>
        <taxon>Pseudomonadati</taxon>
        <taxon>Pseudomonadota</taxon>
        <taxon>Betaproteobacteria</taxon>
        <taxon>Burkholderiales</taxon>
        <taxon>Comamonadaceae</taxon>
        <taxon>Comamonas</taxon>
    </lineage>
</organism>
<feature type="region of interest" description="Disordered" evidence="5">
    <location>
        <begin position="530"/>
        <end position="593"/>
    </location>
</feature>
<feature type="transmembrane region" description="Helical" evidence="6">
    <location>
        <begin position="12"/>
        <end position="32"/>
    </location>
</feature>
<reference evidence="9 10" key="1">
    <citation type="submission" date="2019-07" db="EMBL/GenBank/DDBJ databases">
        <title>Complete genome sequence of Comamonas sp. NLF 7-7 isolated from livestock.</title>
        <authorList>
            <person name="Kim D.H."/>
            <person name="Kim J.G."/>
        </authorList>
    </citation>
    <scope>NUCLEOTIDE SEQUENCE [LARGE SCALE GENOMIC DNA]</scope>
    <source>
        <strain evidence="9 10">NLF 7-7</strain>
    </source>
</reference>
<dbReference type="PROSITE" id="PS50885">
    <property type="entry name" value="HAMP"/>
    <property type="match status" value="1"/>
</dbReference>
<dbReference type="Gene3D" id="1.10.287.950">
    <property type="entry name" value="Methyl-accepting chemotaxis protein"/>
    <property type="match status" value="1"/>
</dbReference>
<dbReference type="PROSITE" id="PS50111">
    <property type="entry name" value="CHEMOTAXIS_TRANSDUC_2"/>
    <property type="match status" value="1"/>
</dbReference>
<evidence type="ECO:0000256" key="3">
    <source>
        <dbReference type="ARBA" id="ARBA00029447"/>
    </source>
</evidence>
<dbReference type="CDD" id="cd19411">
    <property type="entry name" value="MCP2201-like_sensor"/>
    <property type="match status" value="1"/>
</dbReference>
<keyword evidence="6" id="KW-1133">Transmembrane helix</keyword>
<dbReference type="CDD" id="cd11386">
    <property type="entry name" value="MCP_signal"/>
    <property type="match status" value="1"/>
</dbReference>
<comment type="subcellular location">
    <subcellularLocation>
        <location evidence="1">Membrane</location>
    </subcellularLocation>
</comment>
<name>A0A5B8RXI8_9BURK</name>
<dbReference type="EMBL" id="CP042344">
    <property type="protein sequence ID" value="QEA13338.1"/>
    <property type="molecule type" value="Genomic_DNA"/>
</dbReference>
<dbReference type="SMART" id="SM00283">
    <property type="entry name" value="MA"/>
    <property type="match status" value="1"/>
</dbReference>
<dbReference type="Pfam" id="PF00015">
    <property type="entry name" value="MCPsignal"/>
    <property type="match status" value="1"/>
</dbReference>
<comment type="similarity">
    <text evidence="3">Belongs to the methyl-accepting chemotaxis (MCP) protein family.</text>
</comment>
<dbReference type="Proteomes" id="UP000321199">
    <property type="component" value="Chromosome"/>
</dbReference>